<evidence type="ECO:0000313" key="7">
    <source>
        <dbReference type="EMBL" id="KAL2048166.1"/>
    </source>
</evidence>
<dbReference type="PANTHER" id="PTHR24305">
    <property type="entry name" value="CYTOCHROME P450"/>
    <property type="match status" value="1"/>
</dbReference>
<dbReference type="Proteomes" id="UP001590950">
    <property type="component" value="Unassembled WGS sequence"/>
</dbReference>
<keyword evidence="5" id="KW-0408">Iron</keyword>
<accession>A0ABR4ATW0</accession>
<gene>
    <name evidence="7" type="ORF">N7G274_000077</name>
</gene>
<evidence type="ECO:0000256" key="2">
    <source>
        <dbReference type="ARBA" id="ARBA00010617"/>
    </source>
</evidence>
<evidence type="ECO:0000313" key="8">
    <source>
        <dbReference type="Proteomes" id="UP001590950"/>
    </source>
</evidence>
<evidence type="ECO:0000256" key="6">
    <source>
        <dbReference type="ARBA" id="ARBA00023033"/>
    </source>
</evidence>
<keyword evidence="8" id="KW-1185">Reference proteome</keyword>
<protein>
    <submittedName>
        <fullName evidence="7">Uncharacterized protein</fullName>
    </submittedName>
</protein>
<keyword evidence="3" id="KW-0479">Metal-binding</keyword>
<dbReference type="PANTHER" id="PTHR24305:SF187">
    <property type="entry name" value="P450, PUTATIVE (EUROFUNG)-RELATED"/>
    <property type="match status" value="1"/>
</dbReference>
<dbReference type="InterPro" id="IPR036396">
    <property type="entry name" value="Cyt_P450_sf"/>
</dbReference>
<name>A0ABR4ATW0_9LECA</name>
<organism evidence="7 8">
    <name type="scientific">Stereocaulon virgatum</name>
    <dbReference type="NCBI Taxonomy" id="373712"/>
    <lineage>
        <taxon>Eukaryota</taxon>
        <taxon>Fungi</taxon>
        <taxon>Dikarya</taxon>
        <taxon>Ascomycota</taxon>
        <taxon>Pezizomycotina</taxon>
        <taxon>Lecanoromycetes</taxon>
        <taxon>OSLEUM clade</taxon>
        <taxon>Lecanoromycetidae</taxon>
        <taxon>Lecanorales</taxon>
        <taxon>Lecanorineae</taxon>
        <taxon>Stereocaulaceae</taxon>
        <taxon>Stereocaulon</taxon>
    </lineage>
</organism>
<comment type="cofactor">
    <cofactor evidence="1">
        <name>heme</name>
        <dbReference type="ChEBI" id="CHEBI:30413"/>
    </cofactor>
</comment>
<evidence type="ECO:0000256" key="3">
    <source>
        <dbReference type="ARBA" id="ARBA00022723"/>
    </source>
</evidence>
<dbReference type="InterPro" id="IPR050121">
    <property type="entry name" value="Cytochrome_P450_monoxygenase"/>
</dbReference>
<dbReference type="EMBL" id="JBEFKJ010000001">
    <property type="protein sequence ID" value="KAL2048166.1"/>
    <property type="molecule type" value="Genomic_DNA"/>
</dbReference>
<dbReference type="InterPro" id="IPR001128">
    <property type="entry name" value="Cyt_P450"/>
</dbReference>
<evidence type="ECO:0000256" key="5">
    <source>
        <dbReference type="ARBA" id="ARBA00023004"/>
    </source>
</evidence>
<evidence type="ECO:0000256" key="1">
    <source>
        <dbReference type="ARBA" id="ARBA00001971"/>
    </source>
</evidence>
<keyword evidence="6" id="KW-0503">Monooxygenase</keyword>
<dbReference type="Gene3D" id="1.10.630.10">
    <property type="entry name" value="Cytochrome P450"/>
    <property type="match status" value="1"/>
</dbReference>
<dbReference type="SUPFAM" id="SSF48264">
    <property type="entry name" value="Cytochrome P450"/>
    <property type="match status" value="1"/>
</dbReference>
<reference evidence="7 8" key="1">
    <citation type="submission" date="2024-09" db="EMBL/GenBank/DDBJ databases">
        <title>Rethinking Asexuality: The Enigmatic Case of Functional Sexual Genes in Lepraria (Stereocaulaceae).</title>
        <authorList>
            <person name="Doellman M."/>
            <person name="Sun Y."/>
            <person name="Barcenas-Pena A."/>
            <person name="Lumbsch H.T."/>
            <person name="Grewe F."/>
        </authorList>
    </citation>
    <scope>NUCLEOTIDE SEQUENCE [LARGE SCALE GENOMIC DNA]</scope>
    <source>
        <strain evidence="7 8">Mercado 3170</strain>
    </source>
</reference>
<dbReference type="Pfam" id="PF00067">
    <property type="entry name" value="p450"/>
    <property type="match status" value="1"/>
</dbReference>
<proteinExistence type="inferred from homology"/>
<evidence type="ECO:0000256" key="4">
    <source>
        <dbReference type="ARBA" id="ARBA00023002"/>
    </source>
</evidence>
<sequence>MTPYLIRDPQHLERIREELASIDKRDYKAVQRLRHLNACFHETLRLNPAVPSAGLRTAPRGGLMMRDKFIPEGTTGIVPQYSLFRGKLPRECKGYPIHRWP</sequence>
<comment type="similarity">
    <text evidence="2">Belongs to the cytochrome P450 family.</text>
</comment>
<comment type="caution">
    <text evidence="7">The sequence shown here is derived from an EMBL/GenBank/DDBJ whole genome shotgun (WGS) entry which is preliminary data.</text>
</comment>
<keyword evidence="4" id="KW-0560">Oxidoreductase</keyword>